<dbReference type="InterPro" id="IPR019786">
    <property type="entry name" value="Zinc_finger_PHD-type_CS"/>
</dbReference>
<feature type="region of interest" description="Disordered" evidence="14">
    <location>
        <begin position="612"/>
        <end position="775"/>
    </location>
</feature>
<dbReference type="InterPro" id="IPR001965">
    <property type="entry name" value="Znf_PHD"/>
</dbReference>
<dbReference type="GeneID" id="111295920"/>
<name>A0A6P5YYY6_DURZI</name>
<organism evidence="17 18">
    <name type="scientific">Durio zibethinus</name>
    <name type="common">Durian</name>
    <dbReference type="NCBI Taxonomy" id="66656"/>
    <lineage>
        <taxon>Eukaryota</taxon>
        <taxon>Viridiplantae</taxon>
        <taxon>Streptophyta</taxon>
        <taxon>Embryophyta</taxon>
        <taxon>Tracheophyta</taxon>
        <taxon>Spermatophyta</taxon>
        <taxon>Magnoliopsida</taxon>
        <taxon>eudicotyledons</taxon>
        <taxon>Gunneridae</taxon>
        <taxon>Pentapetalae</taxon>
        <taxon>rosids</taxon>
        <taxon>malvids</taxon>
        <taxon>Malvales</taxon>
        <taxon>Malvaceae</taxon>
        <taxon>Helicteroideae</taxon>
        <taxon>Durio</taxon>
    </lineage>
</organism>
<dbReference type="Pfam" id="PF00046">
    <property type="entry name" value="Homeodomain"/>
    <property type="match status" value="1"/>
</dbReference>
<dbReference type="GO" id="GO:0003677">
    <property type="term" value="F:DNA binding"/>
    <property type="evidence" value="ECO:0007669"/>
    <property type="project" value="UniProtKB-UniRule"/>
</dbReference>
<feature type="compositionally biased region" description="Basic residues" evidence="14">
    <location>
        <begin position="419"/>
        <end position="429"/>
    </location>
</feature>
<dbReference type="InterPro" id="IPR001356">
    <property type="entry name" value="HD"/>
</dbReference>
<keyword evidence="7 11" id="KW-0238">DNA-binding</keyword>
<feature type="compositionally biased region" description="Acidic residues" evidence="14">
    <location>
        <begin position="627"/>
        <end position="656"/>
    </location>
</feature>
<dbReference type="FunFam" id="3.30.40.10:FF:000650">
    <property type="entry name" value="Homeobox protein HAT3.1"/>
    <property type="match status" value="1"/>
</dbReference>
<feature type="domain" description="Homeobox" evidence="16">
    <location>
        <begin position="901"/>
        <end position="944"/>
    </location>
</feature>
<comment type="subcellular location">
    <subcellularLocation>
        <location evidence="1 11 13">Nucleus</location>
    </subcellularLocation>
</comment>
<dbReference type="GO" id="GO:0008270">
    <property type="term" value="F:zinc ion binding"/>
    <property type="evidence" value="ECO:0007669"/>
    <property type="project" value="UniProtKB-KW"/>
</dbReference>
<proteinExistence type="inferred from homology"/>
<dbReference type="OrthoDB" id="1903104at2759"/>
<dbReference type="SUPFAM" id="SSF46689">
    <property type="entry name" value="Homeodomain-like"/>
    <property type="match status" value="1"/>
</dbReference>
<feature type="region of interest" description="Disordered" evidence="14">
    <location>
        <begin position="115"/>
        <end position="142"/>
    </location>
</feature>
<protein>
    <submittedName>
        <fullName evidence="18">Homeobox protein HAT3.1-like isoform X1</fullName>
    </submittedName>
</protein>
<evidence type="ECO:0000256" key="5">
    <source>
        <dbReference type="ARBA" id="ARBA00022833"/>
    </source>
</evidence>
<evidence type="ECO:0000256" key="3">
    <source>
        <dbReference type="ARBA" id="ARBA00022723"/>
    </source>
</evidence>
<dbReference type="CDD" id="cd15504">
    <property type="entry name" value="PHD_PRHA_like"/>
    <property type="match status" value="1"/>
</dbReference>
<keyword evidence="17" id="KW-1185">Reference proteome</keyword>
<evidence type="ECO:0000256" key="11">
    <source>
        <dbReference type="PROSITE-ProRule" id="PRU00108"/>
    </source>
</evidence>
<evidence type="ECO:0000256" key="14">
    <source>
        <dbReference type="SAM" id="MobiDB-lite"/>
    </source>
</evidence>
<evidence type="ECO:0000259" key="15">
    <source>
        <dbReference type="PROSITE" id="PS50016"/>
    </source>
</evidence>
<dbReference type="PANTHER" id="PTHR12628">
    <property type="entry name" value="POLYCOMB-LIKE TRANSCRIPTION FACTOR"/>
    <property type="match status" value="1"/>
</dbReference>
<keyword evidence="5" id="KW-0862">Zinc</keyword>
<feature type="compositionally biased region" description="Low complexity" evidence="14">
    <location>
        <begin position="821"/>
        <end position="837"/>
    </location>
</feature>
<evidence type="ECO:0000256" key="1">
    <source>
        <dbReference type="ARBA" id="ARBA00004123"/>
    </source>
</evidence>
<feature type="compositionally biased region" description="Low complexity" evidence="14">
    <location>
        <begin position="873"/>
        <end position="889"/>
    </location>
</feature>
<dbReference type="GO" id="GO:0045814">
    <property type="term" value="P:negative regulation of gene expression, epigenetic"/>
    <property type="evidence" value="ECO:0007669"/>
    <property type="project" value="TreeGrafter"/>
</dbReference>
<dbReference type="Gene3D" id="3.30.40.10">
    <property type="entry name" value="Zinc/RING finger domain, C3HC4 (zinc finger)"/>
    <property type="match status" value="1"/>
</dbReference>
<evidence type="ECO:0000256" key="6">
    <source>
        <dbReference type="ARBA" id="ARBA00023015"/>
    </source>
</evidence>
<dbReference type="Pfam" id="PF00628">
    <property type="entry name" value="PHD"/>
    <property type="match status" value="1"/>
</dbReference>
<dbReference type="InterPro" id="IPR013083">
    <property type="entry name" value="Znf_RING/FYVE/PHD"/>
</dbReference>
<dbReference type="GO" id="GO:0003682">
    <property type="term" value="F:chromatin binding"/>
    <property type="evidence" value="ECO:0007669"/>
    <property type="project" value="TreeGrafter"/>
</dbReference>
<evidence type="ECO:0000256" key="13">
    <source>
        <dbReference type="RuleBase" id="RU000682"/>
    </source>
</evidence>
<evidence type="ECO:0000313" key="18">
    <source>
        <dbReference type="RefSeq" id="XP_022745502.1"/>
    </source>
</evidence>
<dbReference type="Gene3D" id="1.10.10.60">
    <property type="entry name" value="Homeodomain-like"/>
    <property type="match status" value="1"/>
</dbReference>
<dbReference type="PROSITE" id="PS50016">
    <property type="entry name" value="ZF_PHD_2"/>
    <property type="match status" value="1"/>
</dbReference>
<feature type="compositionally biased region" description="Basic and acidic residues" evidence="14">
    <location>
        <begin position="736"/>
        <end position="751"/>
    </location>
</feature>
<feature type="region of interest" description="Disordered" evidence="14">
    <location>
        <begin position="353"/>
        <end position="431"/>
    </location>
</feature>
<dbReference type="CDD" id="cd00086">
    <property type="entry name" value="homeodomain"/>
    <property type="match status" value="1"/>
</dbReference>
<evidence type="ECO:0000256" key="4">
    <source>
        <dbReference type="ARBA" id="ARBA00022771"/>
    </source>
</evidence>
<feature type="compositionally biased region" description="Basic residues" evidence="14">
    <location>
        <begin position="850"/>
        <end position="859"/>
    </location>
</feature>
<keyword evidence="3" id="KW-0479">Metal-binding</keyword>
<dbReference type="RefSeq" id="XP_022745502.1">
    <property type="nucleotide sequence ID" value="XM_022889767.1"/>
</dbReference>
<feature type="compositionally biased region" description="Polar residues" evidence="14">
    <location>
        <begin position="218"/>
        <end position="235"/>
    </location>
</feature>
<dbReference type="PROSITE" id="PS01359">
    <property type="entry name" value="ZF_PHD_1"/>
    <property type="match status" value="1"/>
</dbReference>
<keyword evidence="6" id="KW-0805">Transcription regulation</keyword>
<keyword evidence="9" id="KW-0804">Transcription</keyword>
<evidence type="ECO:0000256" key="7">
    <source>
        <dbReference type="ARBA" id="ARBA00023125"/>
    </source>
</evidence>
<dbReference type="PANTHER" id="PTHR12628:SF13">
    <property type="entry name" value="HOMEOBOX PROTEIN HAT3.1"/>
    <property type="match status" value="1"/>
</dbReference>
<keyword evidence="8 11" id="KW-0371">Homeobox</keyword>
<dbReference type="SMART" id="SM00249">
    <property type="entry name" value="PHD"/>
    <property type="match status" value="1"/>
</dbReference>
<feature type="region of interest" description="Disordered" evidence="14">
    <location>
        <begin position="821"/>
        <end position="889"/>
    </location>
</feature>
<evidence type="ECO:0000256" key="12">
    <source>
        <dbReference type="PROSITE-ProRule" id="PRU00146"/>
    </source>
</evidence>
<evidence type="ECO:0000256" key="9">
    <source>
        <dbReference type="ARBA" id="ARBA00023163"/>
    </source>
</evidence>
<feature type="domain" description="PHD-type" evidence="15">
    <location>
        <begin position="524"/>
        <end position="581"/>
    </location>
</feature>
<evidence type="ECO:0000256" key="8">
    <source>
        <dbReference type="ARBA" id="ARBA00023155"/>
    </source>
</evidence>
<keyword evidence="4 12" id="KW-0863">Zinc-finger</keyword>
<feature type="DNA-binding region" description="Homeobox" evidence="11">
    <location>
        <begin position="903"/>
        <end position="945"/>
    </location>
</feature>
<dbReference type="SUPFAM" id="SSF57903">
    <property type="entry name" value="FYVE/PHD zinc finger"/>
    <property type="match status" value="1"/>
</dbReference>
<feature type="compositionally biased region" description="Basic and acidic residues" evidence="14">
    <location>
        <begin position="390"/>
        <end position="402"/>
    </location>
</feature>
<evidence type="ECO:0000313" key="17">
    <source>
        <dbReference type="Proteomes" id="UP000515121"/>
    </source>
</evidence>
<dbReference type="InterPro" id="IPR045876">
    <property type="entry name" value="PRHA-like_PHD-finger"/>
</dbReference>
<dbReference type="KEGG" id="dzi:111295920"/>
<dbReference type="Proteomes" id="UP000515121">
    <property type="component" value="Unplaced"/>
</dbReference>
<evidence type="ECO:0000256" key="2">
    <source>
        <dbReference type="ARBA" id="ARBA00007427"/>
    </source>
</evidence>
<sequence>MYVHSSSRIAAEKSPSLSLSVCLLKTRDSILLTDMIKVEHMGVSPSRAKSKKENHCCPEESTSQQAHEFGSEYLHSELSENKHRCGCAVTQNESAEIATCVSSSAIHEPSSEYVAKNSSPEHLGLLPKGASGHDHTDKSFYPQETVSGKTHKYCSQYVNKETSENKNQPSSEIVQNELEEACTFVCGLPAKHLQPFSEDLSKNAITEGLGLPPDDSSKCNQTDKLSCPQLDSSEPTVDFGSGNMRKKLCEPLEQRQELDSKGLPNGIEKSTTAVSSNVFNQILQLNPEDMNKSHCSRHLQSPPEGASSVIQTSKSSPVEPLRLLQEFAAGNPSIQQPSFHIEDMAKNSGAEQHEIMPKNLLKNSGRCRDGKTSKRMKKKYMLRSLTSSDRILRSKSQDKPKATESSNILADVGSSEQQKRRKRKKRKAKREVADEYSRIRAHLRYLLNRMNYEQSLIAVYSAEGWKGLSLEKLKPEKELQRATSEILRLKLKIRDLFQRIDSLCAEGRLPESLFDSEGQIDSEDIFCAKCGSKDLSSNNDIILCDGACDCGFHQYCLQPPLLKEDIPPDHEGWLCPRCDCKVDCIELVNESQGTSFSLTDSWEKVFPEAAVAAGGQNQDPNFGLPSDDSDDNDYNPDSSETDEKDWGDESSSDESDFTSTSEELEAPAKVNPYLELRSDDSEDDDYDPNGPDHDNAVKPESSSSDFTSDSEDLGAMLEDNISSQKEEGAVFINASRDSKRQKPKLGGRESLNDELLSVMESASEQDGAAASKKRSIERLDYKRLYDETYGSVSSSSSDDDYWNDATALRKRKKCAAEAASAAAANGNVSVSRSVSVSDGLKLYPEGTEHKPRRKTRQKSNLKDTDLSPAELQVGTSVSGSSGKKVGSSTYRRLGEAVKQRLHSSFKENQYPDRATKESLAKELEMTFQQVSKWFENARWSFNNSPSINETTAKKVSENDITSARPKKNCKMVTEKDKSKC</sequence>
<dbReference type="InterPro" id="IPR011011">
    <property type="entry name" value="Znf_FYVE_PHD"/>
</dbReference>
<dbReference type="PROSITE" id="PS50071">
    <property type="entry name" value="HOMEOBOX_2"/>
    <property type="match status" value="1"/>
</dbReference>
<gene>
    <name evidence="18" type="primary">LOC111295920</name>
</gene>
<feature type="region of interest" description="Disordered" evidence="14">
    <location>
        <begin position="292"/>
        <end position="316"/>
    </location>
</feature>
<evidence type="ECO:0000256" key="10">
    <source>
        <dbReference type="ARBA" id="ARBA00023242"/>
    </source>
</evidence>
<reference evidence="18" key="1">
    <citation type="submission" date="2025-08" db="UniProtKB">
        <authorList>
            <consortium name="RefSeq"/>
        </authorList>
    </citation>
    <scope>IDENTIFICATION</scope>
    <source>
        <tissue evidence="18">Fruit stalk</tissue>
    </source>
</reference>
<dbReference type="AlphaFoldDB" id="A0A6P5YYY6"/>
<dbReference type="InterPro" id="IPR019787">
    <property type="entry name" value="Znf_PHD-finger"/>
</dbReference>
<dbReference type="InterPro" id="IPR009057">
    <property type="entry name" value="Homeodomain-like_sf"/>
</dbReference>
<dbReference type="GO" id="GO:0005634">
    <property type="term" value="C:nucleus"/>
    <property type="evidence" value="ECO:0007669"/>
    <property type="project" value="UniProtKB-SubCell"/>
</dbReference>
<evidence type="ECO:0000259" key="16">
    <source>
        <dbReference type="PROSITE" id="PS50071"/>
    </source>
</evidence>
<accession>A0A6P5YYY6</accession>
<feature type="region of interest" description="Disordered" evidence="14">
    <location>
        <begin position="206"/>
        <end position="243"/>
    </location>
</feature>
<keyword evidence="10 11" id="KW-0539">Nucleus</keyword>
<dbReference type="SMART" id="SM00389">
    <property type="entry name" value="HOX"/>
    <property type="match status" value="1"/>
</dbReference>
<comment type="similarity">
    <text evidence="2">Belongs to the PHD-associated homeobox family.</text>
</comment>